<protein>
    <submittedName>
        <fullName evidence="2">Uncharacterized protein</fullName>
    </submittedName>
</protein>
<dbReference type="InterPro" id="IPR021822">
    <property type="entry name" value="DUF3405"/>
</dbReference>
<comment type="caution">
    <text evidence="2">The sequence shown here is derived from an EMBL/GenBank/DDBJ whole genome shotgun (WGS) entry which is preliminary data.</text>
</comment>
<accession>A0A5M9JGS2</accession>
<dbReference type="Proteomes" id="UP000322873">
    <property type="component" value="Unassembled WGS sequence"/>
</dbReference>
<dbReference type="EMBL" id="VICG01000011">
    <property type="protein sequence ID" value="KAA8567169.1"/>
    <property type="molecule type" value="Genomic_DNA"/>
</dbReference>
<dbReference type="PANTHER" id="PTHR36205">
    <property type="entry name" value="CHROMOSOME 19, WHOLE GENOME SHOTGUN SEQUENCE"/>
    <property type="match status" value="1"/>
</dbReference>
<feature type="compositionally biased region" description="Basic and acidic residues" evidence="1">
    <location>
        <begin position="26"/>
        <end position="36"/>
    </location>
</feature>
<dbReference type="AlphaFoldDB" id="A0A5M9JGS2"/>
<dbReference type="PANTHER" id="PTHR36205:SF1">
    <property type="entry name" value="MAJOR FACILITATOR SUPERFAMILY TRANSPORTER"/>
    <property type="match status" value="1"/>
</dbReference>
<feature type="compositionally biased region" description="Polar residues" evidence="1">
    <location>
        <begin position="7"/>
        <end position="17"/>
    </location>
</feature>
<evidence type="ECO:0000313" key="2">
    <source>
        <dbReference type="EMBL" id="KAA8567169.1"/>
    </source>
</evidence>
<evidence type="ECO:0000256" key="1">
    <source>
        <dbReference type="SAM" id="MobiDB-lite"/>
    </source>
</evidence>
<sequence length="130" mass="14509">MVRVQTEIGTESPNNIWSGIGGQKGQKGEPIRKGEKPIWGPERPSNPDDWFETENDPVPPTTYDKDKYTWGVGEDADLIVFNPLFDPDGTTWILAEDVTGYNLTGGLPPRRATIIAASRMSRRLLKYHAP</sequence>
<evidence type="ECO:0000313" key="3">
    <source>
        <dbReference type="Proteomes" id="UP000322873"/>
    </source>
</evidence>
<reference evidence="2 3" key="1">
    <citation type="submission" date="2019-06" db="EMBL/GenBank/DDBJ databases">
        <title>Genome Sequence of the Brown Rot Fungal Pathogen Monilinia fructicola.</title>
        <authorList>
            <person name="De Miccolis Angelini R.M."/>
            <person name="Landi L."/>
            <person name="Abate D."/>
            <person name="Pollastro S."/>
            <person name="Romanazzi G."/>
            <person name="Faretra F."/>
        </authorList>
    </citation>
    <scope>NUCLEOTIDE SEQUENCE [LARGE SCALE GENOMIC DNA]</scope>
    <source>
        <strain evidence="2 3">Mfrc123</strain>
    </source>
</reference>
<organism evidence="2 3">
    <name type="scientific">Monilinia fructicola</name>
    <name type="common">Brown rot fungus</name>
    <name type="synonym">Ciboria fructicola</name>
    <dbReference type="NCBI Taxonomy" id="38448"/>
    <lineage>
        <taxon>Eukaryota</taxon>
        <taxon>Fungi</taxon>
        <taxon>Dikarya</taxon>
        <taxon>Ascomycota</taxon>
        <taxon>Pezizomycotina</taxon>
        <taxon>Leotiomycetes</taxon>
        <taxon>Helotiales</taxon>
        <taxon>Sclerotiniaceae</taxon>
        <taxon>Monilinia</taxon>
    </lineage>
</organism>
<name>A0A5M9JGS2_MONFR</name>
<dbReference type="Pfam" id="PF11885">
    <property type="entry name" value="DUF3405"/>
    <property type="match status" value="1"/>
</dbReference>
<feature type="region of interest" description="Disordered" evidence="1">
    <location>
        <begin position="1"/>
        <end position="64"/>
    </location>
</feature>
<gene>
    <name evidence="2" type="ORF">EYC84_010229</name>
</gene>
<keyword evidence="3" id="KW-1185">Reference proteome</keyword>
<dbReference type="VEuPathDB" id="FungiDB:MFRU_007g02540"/>
<proteinExistence type="predicted"/>